<dbReference type="EMBL" id="CAJVQC010002606">
    <property type="protein sequence ID" value="CAG8514440.1"/>
    <property type="molecule type" value="Genomic_DNA"/>
</dbReference>
<dbReference type="Proteomes" id="UP000789920">
    <property type="component" value="Unassembled WGS sequence"/>
</dbReference>
<comment type="caution">
    <text evidence="1">The sequence shown here is derived from an EMBL/GenBank/DDBJ whole genome shotgun (WGS) entry which is preliminary data.</text>
</comment>
<organism evidence="1 2">
    <name type="scientific">Racocetra persica</name>
    <dbReference type="NCBI Taxonomy" id="160502"/>
    <lineage>
        <taxon>Eukaryota</taxon>
        <taxon>Fungi</taxon>
        <taxon>Fungi incertae sedis</taxon>
        <taxon>Mucoromycota</taxon>
        <taxon>Glomeromycotina</taxon>
        <taxon>Glomeromycetes</taxon>
        <taxon>Diversisporales</taxon>
        <taxon>Gigasporaceae</taxon>
        <taxon>Racocetra</taxon>
    </lineage>
</organism>
<protein>
    <submittedName>
        <fullName evidence="1">24941_t:CDS:1</fullName>
    </submittedName>
</protein>
<evidence type="ECO:0000313" key="1">
    <source>
        <dbReference type="EMBL" id="CAG8514440.1"/>
    </source>
</evidence>
<accession>A0ACA9L825</accession>
<proteinExistence type="predicted"/>
<gene>
    <name evidence="1" type="ORF">RPERSI_LOCUS2408</name>
</gene>
<sequence>MLIEEELVHIKDQETEYNRSKYMQRDLLSEYCVDNKFCFYFILFLLTTYAYGEVKKFIKVYLITNADFSLLNKIDSKLYHKLLFDQENNFNLKIFNDCEFEELLELYMNNELEIVNELKVTNMLEVDNQFEVDNMLEVNDELKIDNNLEIDNKLEVANDFEKLPESENTQSLEIYVKLLFET</sequence>
<evidence type="ECO:0000313" key="2">
    <source>
        <dbReference type="Proteomes" id="UP000789920"/>
    </source>
</evidence>
<keyword evidence="2" id="KW-1185">Reference proteome</keyword>
<name>A0ACA9L825_9GLOM</name>
<reference evidence="1" key="1">
    <citation type="submission" date="2021-06" db="EMBL/GenBank/DDBJ databases">
        <authorList>
            <person name="Kallberg Y."/>
            <person name="Tangrot J."/>
            <person name="Rosling A."/>
        </authorList>
    </citation>
    <scope>NUCLEOTIDE SEQUENCE</scope>
    <source>
        <strain evidence="1">MA461A</strain>
    </source>
</reference>